<name>A0ABR0MV26_GOSAR</name>
<dbReference type="Proteomes" id="UP001358586">
    <property type="component" value="Chromosome 12"/>
</dbReference>
<accession>A0ABR0MV26</accession>
<comment type="caution">
    <text evidence="1">The sequence shown here is derived from an EMBL/GenBank/DDBJ whole genome shotgun (WGS) entry which is preliminary data.</text>
</comment>
<keyword evidence="2" id="KW-1185">Reference proteome</keyword>
<protein>
    <submittedName>
        <fullName evidence="1">Uncharacterized protein</fullName>
    </submittedName>
</protein>
<evidence type="ECO:0000313" key="1">
    <source>
        <dbReference type="EMBL" id="KAK5777838.1"/>
    </source>
</evidence>
<gene>
    <name evidence="1" type="ORF">PVK06_045805</name>
</gene>
<dbReference type="EMBL" id="JARKNE010000012">
    <property type="protein sequence ID" value="KAK5777838.1"/>
    <property type="molecule type" value="Genomic_DNA"/>
</dbReference>
<sequence length="74" mass="8226">MHCEKSTTEIKSKCQDRRTKILKYGAYIPSKPVGRRRLKAGAEKASVVVNAGNRGSNRKTDEAMVMGWSGTTQR</sequence>
<organism evidence="1 2">
    <name type="scientific">Gossypium arboreum</name>
    <name type="common">Tree cotton</name>
    <name type="synonym">Gossypium nanking</name>
    <dbReference type="NCBI Taxonomy" id="29729"/>
    <lineage>
        <taxon>Eukaryota</taxon>
        <taxon>Viridiplantae</taxon>
        <taxon>Streptophyta</taxon>
        <taxon>Embryophyta</taxon>
        <taxon>Tracheophyta</taxon>
        <taxon>Spermatophyta</taxon>
        <taxon>Magnoliopsida</taxon>
        <taxon>eudicotyledons</taxon>
        <taxon>Gunneridae</taxon>
        <taxon>Pentapetalae</taxon>
        <taxon>rosids</taxon>
        <taxon>malvids</taxon>
        <taxon>Malvales</taxon>
        <taxon>Malvaceae</taxon>
        <taxon>Malvoideae</taxon>
        <taxon>Gossypium</taxon>
    </lineage>
</organism>
<evidence type="ECO:0000313" key="2">
    <source>
        <dbReference type="Proteomes" id="UP001358586"/>
    </source>
</evidence>
<reference evidence="1 2" key="1">
    <citation type="submission" date="2023-03" db="EMBL/GenBank/DDBJ databases">
        <title>WGS of Gossypium arboreum.</title>
        <authorList>
            <person name="Yu D."/>
        </authorList>
    </citation>
    <scope>NUCLEOTIDE SEQUENCE [LARGE SCALE GENOMIC DNA]</scope>
    <source>
        <tissue evidence="1">Leaf</tissue>
    </source>
</reference>
<proteinExistence type="predicted"/>